<proteinExistence type="predicted"/>
<dbReference type="EMBL" id="MU006089">
    <property type="protein sequence ID" value="KAF2843762.1"/>
    <property type="molecule type" value="Genomic_DNA"/>
</dbReference>
<dbReference type="PANTHER" id="PTHR40619">
    <property type="entry name" value="FUNGAL STAND N-TERMINAL GOODBYE DOMAIN-CONTAINING PROTEIN"/>
    <property type="match status" value="1"/>
</dbReference>
<dbReference type="Proteomes" id="UP000799429">
    <property type="component" value="Unassembled WGS sequence"/>
</dbReference>
<evidence type="ECO:0000313" key="3">
    <source>
        <dbReference type="EMBL" id="KAF2843762.1"/>
    </source>
</evidence>
<accession>A0A9P4VW62</accession>
<dbReference type="Pfam" id="PF24809">
    <property type="entry name" value="DUF7708"/>
    <property type="match status" value="1"/>
</dbReference>
<dbReference type="AlphaFoldDB" id="A0A9P4VW62"/>
<evidence type="ECO:0000259" key="2">
    <source>
        <dbReference type="Pfam" id="PF24809"/>
    </source>
</evidence>
<keyword evidence="1" id="KW-0175">Coiled coil</keyword>
<dbReference type="OrthoDB" id="4840035at2759"/>
<evidence type="ECO:0000256" key="1">
    <source>
        <dbReference type="SAM" id="Coils"/>
    </source>
</evidence>
<dbReference type="InterPro" id="IPR056125">
    <property type="entry name" value="DUF7708"/>
</dbReference>
<evidence type="ECO:0000313" key="4">
    <source>
        <dbReference type="Proteomes" id="UP000799429"/>
    </source>
</evidence>
<comment type="caution">
    <text evidence="3">The sequence shown here is derived from an EMBL/GenBank/DDBJ whole genome shotgun (WGS) entry which is preliminary data.</text>
</comment>
<organism evidence="3 4">
    <name type="scientific">Patellaria atrata CBS 101060</name>
    <dbReference type="NCBI Taxonomy" id="1346257"/>
    <lineage>
        <taxon>Eukaryota</taxon>
        <taxon>Fungi</taxon>
        <taxon>Dikarya</taxon>
        <taxon>Ascomycota</taxon>
        <taxon>Pezizomycotina</taxon>
        <taxon>Dothideomycetes</taxon>
        <taxon>Dothideomycetes incertae sedis</taxon>
        <taxon>Patellariales</taxon>
        <taxon>Patellariaceae</taxon>
        <taxon>Patellaria</taxon>
    </lineage>
</organism>
<gene>
    <name evidence="3" type="ORF">M501DRAFT_967532</name>
</gene>
<reference evidence="3" key="1">
    <citation type="journal article" date="2020" name="Stud. Mycol.">
        <title>101 Dothideomycetes genomes: a test case for predicting lifestyles and emergence of pathogens.</title>
        <authorList>
            <person name="Haridas S."/>
            <person name="Albert R."/>
            <person name="Binder M."/>
            <person name="Bloem J."/>
            <person name="Labutti K."/>
            <person name="Salamov A."/>
            <person name="Andreopoulos B."/>
            <person name="Baker S."/>
            <person name="Barry K."/>
            <person name="Bills G."/>
            <person name="Bluhm B."/>
            <person name="Cannon C."/>
            <person name="Castanera R."/>
            <person name="Culley D."/>
            <person name="Daum C."/>
            <person name="Ezra D."/>
            <person name="Gonzalez J."/>
            <person name="Henrissat B."/>
            <person name="Kuo A."/>
            <person name="Liang C."/>
            <person name="Lipzen A."/>
            <person name="Lutzoni F."/>
            <person name="Magnuson J."/>
            <person name="Mondo S."/>
            <person name="Nolan M."/>
            <person name="Ohm R."/>
            <person name="Pangilinan J."/>
            <person name="Park H.-J."/>
            <person name="Ramirez L."/>
            <person name="Alfaro M."/>
            <person name="Sun H."/>
            <person name="Tritt A."/>
            <person name="Yoshinaga Y."/>
            <person name="Zwiers L.-H."/>
            <person name="Turgeon B."/>
            <person name="Goodwin S."/>
            <person name="Spatafora J."/>
            <person name="Crous P."/>
            <person name="Grigoriev I."/>
        </authorList>
    </citation>
    <scope>NUCLEOTIDE SEQUENCE</scope>
    <source>
        <strain evidence="3">CBS 101060</strain>
    </source>
</reference>
<feature type="coiled-coil region" evidence="1">
    <location>
        <begin position="333"/>
        <end position="364"/>
    </location>
</feature>
<protein>
    <recommendedName>
        <fullName evidence="2">DUF7708 domain-containing protein</fullName>
    </recommendedName>
</protein>
<sequence>MNMSNSIPQPDEDEETLEIEGREIVRQFSDQLKSKHPDPSILQQALIQSMEEDEVLQTNSNRRRDLFQSAEDGGHGFDLVTVECNLVRDAWSEFISQLPEEDSRSRKQWSRNKRSTKVDQELRALKASTLADVLTEVNKAQEAWEEKDRLMGGKIQDGFHKVCASINDHQAILDAVPSQNDYTSTLCGSVRMLVKASVRHVKYAEDLAKALEEVSDEMNQVIMLVSIMNVKELRKKVANLYVNLFHFFRSSINWFNAGSWTKIRNGLNEGFYDAMCSEIQAIRVLSDHIFRDAQARGIVENREHRLISEQTYVGVQQITSQINTVTLSQWRHIEILREENRREREERQREREELEKMIKQLGDRMADDLVTIFKDQRNQPLALKNNIGPQSEHLLIESSPSPDPHDYTSGTLTLDFITVPPGTKTCYHRNDMLAYSSHLDDSITGFTSTALATRRRPSMASKAVVDALSSWIRAPKSRRLWIFGSPASTMPSTMAGATTAVIQSAHDLAIPCIAHACDRPARKPRRQTREEAGLIGLVYSFIRQLIAGLPDDFESENDLGAERFEDLDGAVESWESALEVLETLLHLGNPLLLVLIDGLNMLDHGGGARYCEDLLSVLEDAMAWRTGSVKLLLTTAGASRTLRAFVDRKDMCFVEDETPRRQGSDVLGEEDVPFRLRGLYKGSTILEDGRGRTASPEREGG</sequence>
<dbReference type="PANTHER" id="PTHR40619:SF3">
    <property type="entry name" value="FUNGAL STAND N-TERMINAL GOODBYE DOMAIN-CONTAINING PROTEIN"/>
    <property type="match status" value="1"/>
</dbReference>
<name>A0A9P4VW62_9PEZI</name>
<keyword evidence="4" id="KW-1185">Reference proteome</keyword>
<feature type="domain" description="DUF7708" evidence="2">
    <location>
        <begin position="159"/>
        <end position="294"/>
    </location>
</feature>